<protein>
    <recommendedName>
        <fullName evidence="1">E3 ubiquitin-protein ligase UBR4 N-terminal domain-containing protein</fullName>
    </recommendedName>
</protein>
<feature type="domain" description="E3 ubiquitin-protein ligase UBR4 N-terminal" evidence="1">
    <location>
        <begin position="52"/>
        <end position="367"/>
    </location>
</feature>
<evidence type="ECO:0000259" key="1">
    <source>
        <dbReference type="Pfam" id="PF19423"/>
    </source>
</evidence>
<dbReference type="EMBL" id="CAJPIZ010026887">
    <property type="protein sequence ID" value="CAG2119123.1"/>
    <property type="molecule type" value="Genomic_DNA"/>
</dbReference>
<gene>
    <name evidence="2" type="ORF">OSB1V03_LOCUS19072</name>
</gene>
<sequence>MSAKEEYDLLQQTLPLLTSQPNHLAKHEVVSIIKCLNRCEKTILQFAESERTFFAPFVALSGHCIVSNAQQIPKSLLSVASTACTVVLQHILHEISEFDDKSILSKHQLIGIIQGLCDDIPPLLKSDILALSSLLKTTPMPDSLTFRPTDSSGAELKAAARDDTTPKEPKRIRLDHSCEAIIEQLMTPIMESSSKRDSHMENDKNIISPVGFSSLSMDTKGLLIGKNLFNLQQLCGTNVLLDFIMSLSTIKPFIQLVHATEEGAPLKLPTSGPETHILHTCKLIIKDYDIIWRILSLPILEPLTEERLSKVITIIHACLYVSLTLTASNILASGGGASSPAVKGATAAPLKDDDNENVISEIVDTSL</sequence>
<keyword evidence="3" id="KW-1185">Reference proteome</keyword>
<dbReference type="InterPro" id="IPR045841">
    <property type="entry name" value="E3_UBR4_N"/>
</dbReference>
<dbReference type="EMBL" id="OC881462">
    <property type="protein sequence ID" value="CAD7642291.1"/>
    <property type="molecule type" value="Genomic_DNA"/>
</dbReference>
<evidence type="ECO:0000313" key="2">
    <source>
        <dbReference type="EMBL" id="CAD7642291.1"/>
    </source>
</evidence>
<dbReference type="Pfam" id="PF19423">
    <property type="entry name" value="E3_UBR4_N"/>
    <property type="match status" value="1"/>
</dbReference>
<name>A0A7R9LIE7_9ACAR</name>
<dbReference type="Proteomes" id="UP000759131">
    <property type="component" value="Unassembled WGS sequence"/>
</dbReference>
<organism evidence="2">
    <name type="scientific">Medioppia subpectinata</name>
    <dbReference type="NCBI Taxonomy" id="1979941"/>
    <lineage>
        <taxon>Eukaryota</taxon>
        <taxon>Metazoa</taxon>
        <taxon>Ecdysozoa</taxon>
        <taxon>Arthropoda</taxon>
        <taxon>Chelicerata</taxon>
        <taxon>Arachnida</taxon>
        <taxon>Acari</taxon>
        <taxon>Acariformes</taxon>
        <taxon>Sarcoptiformes</taxon>
        <taxon>Oribatida</taxon>
        <taxon>Brachypylina</taxon>
        <taxon>Oppioidea</taxon>
        <taxon>Oppiidae</taxon>
        <taxon>Medioppia</taxon>
    </lineage>
</organism>
<feature type="non-terminal residue" evidence="2">
    <location>
        <position position="1"/>
    </location>
</feature>
<evidence type="ECO:0000313" key="3">
    <source>
        <dbReference type="Proteomes" id="UP000759131"/>
    </source>
</evidence>
<accession>A0A7R9LIE7</accession>
<proteinExistence type="predicted"/>
<reference evidence="2" key="1">
    <citation type="submission" date="2020-11" db="EMBL/GenBank/DDBJ databases">
        <authorList>
            <person name="Tran Van P."/>
        </authorList>
    </citation>
    <scope>NUCLEOTIDE SEQUENCE</scope>
</reference>
<dbReference type="OrthoDB" id="6514947at2759"/>
<dbReference type="AlphaFoldDB" id="A0A7R9LIE7"/>